<feature type="transmembrane region" description="Helical" evidence="1">
    <location>
        <begin position="148"/>
        <end position="166"/>
    </location>
</feature>
<evidence type="ECO:0000256" key="1">
    <source>
        <dbReference type="SAM" id="Phobius"/>
    </source>
</evidence>
<dbReference type="RefSeq" id="WP_100205610.1">
    <property type="nucleotide sequence ID" value="NZ_PGGW01000071.1"/>
</dbReference>
<protein>
    <submittedName>
        <fullName evidence="2">ABC transporter</fullName>
    </submittedName>
</protein>
<feature type="transmembrane region" description="Helical" evidence="1">
    <location>
        <begin position="74"/>
        <end position="98"/>
    </location>
</feature>
<dbReference type="Proteomes" id="UP000230407">
    <property type="component" value="Unassembled WGS sequence"/>
</dbReference>
<keyword evidence="3" id="KW-1185">Reference proteome</keyword>
<gene>
    <name evidence="2" type="ORF">CUT44_31970</name>
</gene>
<keyword evidence="1" id="KW-1133">Transmembrane helix</keyword>
<keyword evidence="1" id="KW-0812">Transmembrane</keyword>
<comment type="caution">
    <text evidence="2">The sequence shown here is derived from an EMBL/GenBank/DDBJ whole genome shotgun (WGS) entry which is preliminary data.</text>
</comment>
<evidence type="ECO:0000313" key="3">
    <source>
        <dbReference type="Proteomes" id="UP000230407"/>
    </source>
</evidence>
<proteinExistence type="predicted"/>
<keyword evidence="1" id="KW-0472">Membrane</keyword>
<sequence length="212" mass="20353">MLLRSRRWLPPLLLYAAALLVGVRGGEPVLDSLGYAAAVLLPVAAWLARACVTGEPPAARWCAAAAAGPGAVQLASLLGALLVSAALGAAGAVAVAVIGGPHGGDRATAVPPVPAAGAGLLAVLTCALLGTAVGALCNRPLLRGTGRAVPATVLASVAALVVPWSPANAAVGALVTGSRTADVSVPLLPCAAALLVAAGAVAVSCRAAARRG</sequence>
<dbReference type="AlphaFoldDB" id="A0A2M8LPQ9"/>
<accession>A0A2M8LPQ9</accession>
<reference evidence="2 3" key="1">
    <citation type="submission" date="2017-11" db="EMBL/GenBank/DDBJ databases">
        <title>Streptomyces carmine sp. nov., a novel actinomycete isolated from Sophora alopecuroides in Xinjiang, China.</title>
        <authorList>
            <person name="Wang Y."/>
            <person name="Luo X."/>
            <person name="Wan C."/>
            <person name="Zhang L."/>
        </authorList>
    </citation>
    <scope>NUCLEOTIDE SEQUENCE [LARGE SCALE GENOMIC DNA]</scope>
    <source>
        <strain evidence="2 3">TRM SA0054</strain>
    </source>
</reference>
<organism evidence="2 3">
    <name type="scientific">Streptomyces carminius</name>
    <dbReference type="NCBI Taxonomy" id="2665496"/>
    <lineage>
        <taxon>Bacteria</taxon>
        <taxon>Bacillati</taxon>
        <taxon>Actinomycetota</taxon>
        <taxon>Actinomycetes</taxon>
        <taxon>Kitasatosporales</taxon>
        <taxon>Streptomycetaceae</taxon>
        <taxon>Streptomyces</taxon>
    </lineage>
</organism>
<name>A0A2M8LPQ9_9ACTN</name>
<dbReference type="EMBL" id="PGGW01000071">
    <property type="protein sequence ID" value="PJE93939.1"/>
    <property type="molecule type" value="Genomic_DNA"/>
</dbReference>
<evidence type="ECO:0000313" key="2">
    <source>
        <dbReference type="EMBL" id="PJE93939.1"/>
    </source>
</evidence>
<feature type="transmembrane region" description="Helical" evidence="1">
    <location>
        <begin position="186"/>
        <end position="209"/>
    </location>
</feature>
<feature type="transmembrane region" description="Helical" evidence="1">
    <location>
        <begin position="118"/>
        <end position="136"/>
    </location>
</feature>